<comment type="caution">
    <text evidence="2">The sequence shown here is derived from an EMBL/GenBank/DDBJ whole genome shotgun (WGS) entry which is preliminary data.</text>
</comment>
<dbReference type="Pfam" id="PF20150">
    <property type="entry name" value="2EXR"/>
    <property type="match status" value="1"/>
</dbReference>
<dbReference type="AlphaFoldDB" id="A0A9P9WNN8"/>
<gene>
    <name evidence="2" type="ORF">JX265_005338</name>
</gene>
<proteinExistence type="predicted"/>
<protein>
    <recommendedName>
        <fullName evidence="1">2EXR domain-containing protein</fullName>
    </recommendedName>
</protein>
<reference evidence="2" key="1">
    <citation type="submission" date="2021-03" db="EMBL/GenBank/DDBJ databases">
        <title>Revisited historic fungal species revealed as producer of novel bioactive compounds through whole genome sequencing and comparative genomics.</title>
        <authorList>
            <person name="Vignolle G.A."/>
            <person name="Hochenegger N."/>
            <person name="Mach R.L."/>
            <person name="Mach-Aigner A.R."/>
            <person name="Javad Rahimi M."/>
            <person name="Salim K.A."/>
            <person name="Chan C.M."/>
            <person name="Lim L.B.L."/>
            <person name="Cai F."/>
            <person name="Druzhinina I.S."/>
            <person name="U'Ren J.M."/>
            <person name="Derntl C."/>
        </authorList>
    </citation>
    <scope>NUCLEOTIDE SEQUENCE</scope>
    <source>
        <strain evidence="2">TUCIM 5799</strain>
    </source>
</reference>
<sequence>METFQRFTELPLELQREIWRFALHDKASAVCVFRANGELMPRTVDVEIPSPLHVCRESRSVAQSLLEFRSTSNGAYMCPYREFCPDRDTLFVPEQWAADFCDPDFLETWTQRGQIRRLALDEFLLAEEDFVRVFANVLSSYLGGLEILSLVFANGVQRNRRRFRLENFGPDERVWASPPGRVVRKDILPTEIVSQYYMILSREIHAIFPTTYGRPGDLPFKLIPQKVVINTIQETRSASYVWSFARSLFNR</sequence>
<name>A0A9P9WNN8_9PEZI</name>
<accession>A0A9P9WNN8</accession>
<dbReference type="PANTHER" id="PTHR35910:SF6">
    <property type="entry name" value="2EXR DOMAIN-CONTAINING PROTEIN"/>
    <property type="match status" value="1"/>
</dbReference>
<evidence type="ECO:0000313" key="3">
    <source>
        <dbReference type="Proteomes" id="UP000829685"/>
    </source>
</evidence>
<organism evidence="2 3">
    <name type="scientific">Neoarthrinium moseri</name>
    <dbReference type="NCBI Taxonomy" id="1658444"/>
    <lineage>
        <taxon>Eukaryota</taxon>
        <taxon>Fungi</taxon>
        <taxon>Dikarya</taxon>
        <taxon>Ascomycota</taxon>
        <taxon>Pezizomycotina</taxon>
        <taxon>Sordariomycetes</taxon>
        <taxon>Xylariomycetidae</taxon>
        <taxon>Amphisphaeriales</taxon>
        <taxon>Apiosporaceae</taxon>
        <taxon>Neoarthrinium</taxon>
    </lineage>
</organism>
<evidence type="ECO:0000259" key="1">
    <source>
        <dbReference type="Pfam" id="PF20150"/>
    </source>
</evidence>
<dbReference type="EMBL" id="JAFIMR010000011">
    <property type="protein sequence ID" value="KAI1872458.1"/>
    <property type="molecule type" value="Genomic_DNA"/>
</dbReference>
<dbReference type="Proteomes" id="UP000829685">
    <property type="component" value="Unassembled WGS sequence"/>
</dbReference>
<dbReference type="InterPro" id="IPR045518">
    <property type="entry name" value="2EXR"/>
</dbReference>
<feature type="domain" description="2EXR" evidence="1">
    <location>
        <begin position="4"/>
        <end position="90"/>
    </location>
</feature>
<evidence type="ECO:0000313" key="2">
    <source>
        <dbReference type="EMBL" id="KAI1872458.1"/>
    </source>
</evidence>
<dbReference type="PANTHER" id="PTHR35910">
    <property type="entry name" value="2EXR DOMAIN-CONTAINING PROTEIN"/>
    <property type="match status" value="1"/>
</dbReference>
<keyword evidence="3" id="KW-1185">Reference proteome</keyword>